<keyword evidence="2" id="KW-0812">Transmembrane</keyword>
<protein>
    <submittedName>
        <fullName evidence="3">Uncharacterized protein</fullName>
    </submittedName>
</protein>
<gene>
    <name evidence="3" type="ORF">OMM_05888</name>
</gene>
<evidence type="ECO:0000313" key="3">
    <source>
        <dbReference type="EMBL" id="ETR65874.1"/>
    </source>
</evidence>
<evidence type="ECO:0000256" key="1">
    <source>
        <dbReference type="SAM" id="Coils"/>
    </source>
</evidence>
<evidence type="ECO:0000313" key="4">
    <source>
        <dbReference type="Proteomes" id="UP000189670"/>
    </source>
</evidence>
<sequence>MLVIYIYLAKVVKFLILSKIMKIFLYYLWRCNMYKPIEFLIENINEILAVHNQNNGVTQKTWNALVAKKTVSPGINLVMKYNTFKQYLNLLINVERSLNQQNDDELSKLRQLISKKDEQLLSMKNQLLKVKNEIPNIRQETKETKNIDGWTVRLTSKGYYNLCKSFNGKVESIYIGKIFDKQKARSKIAEKMTKLRY</sequence>
<keyword evidence="2" id="KW-1133">Transmembrane helix</keyword>
<keyword evidence="2" id="KW-0472">Membrane</keyword>
<accession>A0A1V1NTH3</accession>
<organism evidence="3 4">
    <name type="scientific">Candidatus Magnetoglobus multicellularis str. Araruama</name>
    <dbReference type="NCBI Taxonomy" id="890399"/>
    <lineage>
        <taxon>Bacteria</taxon>
        <taxon>Pseudomonadati</taxon>
        <taxon>Thermodesulfobacteriota</taxon>
        <taxon>Desulfobacteria</taxon>
        <taxon>Desulfobacterales</taxon>
        <taxon>Desulfobacteraceae</taxon>
        <taxon>Candidatus Magnetoglobus</taxon>
    </lineage>
</organism>
<dbReference type="EMBL" id="ATBP01002423">
    <property type="protein sequence ID" value="ETR65874.1"/>
    <property type="molecule type" value="Genomic_DNA"/>
</dbReference>
<proteinExistence type="predicted"/>
<dbReference type="AlphaFoldDB" id="A0A1V1NTH3"/>
<dbReference type="Proteomes" id="UP000189670">
    <property type="component" value="Unassembled WGS sequence"/>
</dbReference>
<evidence type="ECO:0000256" key="2">
    <source>
        <dbReference type="SAM" id="Phobius"/>
    </source>
</evidence>
<feature type="transmembrane region" description="Helical" evidence="2">
    <location>
        <begin position="6"/>
        <end position="29"/>
    </location>
</feature>
<keyword evidence="1" id="KW-0175">Coiled coil</keyword>
<feature type="coiled-coil region" evidence="1">
    <location>
        <begin position="106"/>
        <end position="133"/>
    </location>
</feature>
<comment type="caution">
    <text evidence="3">The sequence shown here is derived from an EMBL/GenBank/DDBJ whole genome shotgun (WGS) entry which is preliminary data.</text>
</comment>
<name>A0A1V1NTH3_9BACT</name>
<reference evidence="4" key="1">
    <citation type="submission" date="2012-11" db="EMBL/GenBank/DDBJ databases">
        <authorList>
            <person name="Lucero-Rivera Y.E."/>
            <person name="Tovar-Ramirez D."/>
        </authorList>
    </citation>
    <scope>NUCLEOTIDE SEQUENCE [LARGE SCALE GENOMIC DNA]</scope>
    <source>
        <strain evidence="4">Araruama</strain>
    </source>
</reference>